<keyword evidence="2" id="KW-1185">Reference proteome</keyword>
<reference evidence="1" key="2">
    <citation type="submission" date="2020-11" db="EMBL/GenBank/DDBJ databases">
        <authorList>
            <person name="McCartney M.A."/>
            <person name="Auch B."/>
            <person name="Kono T."/>
            <person name="Mallez S."/>
            <person name="Becker A."/>
            <person name="Gohl D.M."/>
            <person name="Silverstein K.A.T."/>
            <person name="Koren S."/>
            <person name="Bechman K.B."/>
            <person name="Herman A."/>
            <person name="Abrahante J.E."/>
            <person name="Garbe J."/>
        </authorList>
    </citation>
    <scope>NUCLEOTIDE SEQUENCE</scope>
    <source>
        <strain evidence="1">Duluth1</strain>
        <tissue evidence="1">Whole animal</tissue>
    </source>
</reference>
<comment type="caution">
    <text evidence="1">The sequence shown here is derived from an EMBL/GenBank/DDBJ whole genome shotgun (WGS) entry which is preliminary data.</text>
</comment>
<sequence length="261" mass="29508">MTTDGLKDLNRGNAGDFIGECAVKHSCEPCMKSNISKTATVFFDSCNEYLCDSCKNPHMVYKPGKHNIVGYLNIVEMKGMDRCLEHNKKIKFYCHVHSNLCCTACLIANGKYGQLEEIDSVPEIKLTHIDDLKHSLIKLDSDADLIIAESKQQDSDLNKSVSKVNEELDAIHIRILKLVKEAQNNVLSEANAFKSEEINRRYAICTQVKEDLHKILTIGSAIAERGTPQQKYIISKRMEENKNIIQAEQVTPHIRCRLQES</sequence>
<dbReference type="AlphaFoldDB" id="A0A9D4QSB2"/>
<dbReference type="PANTHER" id="PTHR25462">
    <property type="entry name" value="BONUS, ISOFORM C-RELATED"/>
    <property type="match status" value="1"/>
</dbReference>
<dbReference type="SUPFAM" id="SSF57845">
    <property type="entry name" value="B-box zinc-binding domain"/>
    <property type="match status" value="1"/>
</dbReference>
<gene>
    <name evidence="1" type="ORF">DPMN_114283</name>
</gene>
<dbReference type="Proteomes" id="UP000828390">
    <property type="component" value="Unassembled WGS sequence"/>
</dbReference>
<evidence type="ECO:0008006" key="3">
    <source>
        <dbReference type="Google" id="ProtNLM"/>
    </source>
</evidence>
<organism evidence="1 2">
    <name type="scientific">Dreissena polymorpha</name>
    <name type="common">Zebra mussel</name>
    <name type="synonym">Mytilus polymorpha</name>
    <dbReference type="NCBI Taxonomy" id="45954"/>
    <lineage>
        <taxon>Eukaryota</taxon>
        <taxon>Metazoa</taxon>
        <taxon>Spiralia</taxon>
        <taxon>Lophotrochozoa</taxon>
        <taxon>Mollusca</taxon>
        <taxon>Bivalvia</taxon>
        <taxon>Autobranchia</taxon>
        <taxon>Heteroconchia</taxon>
        <taxon>Euheterodonta</taxon>
        <taxon>Imparidentia</taxon>
        <taxon>Neoheterodontei</taxon>
        <taxon>Myida</taxon>
        <taxon>Dreissenoidea</taxon>
        <taxon>Dreissenidae</taxon>
        <taxon>Dreissena</taxon>
    </lineage>
</organism>
<dbReference type="EMBL" id="JAIWYP010000004">
    <property type="protein sequence ID" value="KAH3840827.1"/>
    <property type="molecule type" value="Genomic_DNA"/>
</dbReference>
<evidence type="ECO:0000313" key="1">
    <source>
        <dbReference type="EMBL" id="KAH3840827.1"/>
    </source>
</evidence>
<proteinExistence type="predicted"/>
<name>A0A9D4QSB2_DREPO</name>
<reference evidence="1" key="1">
    <citation type="journal article" date="2019" name="bioRxiv">
        <title>The Genome of the Zebra Mussel, Dreissena polymorpha: A Resource for Invasive Species Research.</title>
        <authorList>
            <person name="McCartney M.A."/>
            <person name="Auch B."/>
            <person name="Kono T."/>
            <person name="Mallez S."/>
            <person name="Zhang Y."/>
            <person name="Obille A."/>
            <person name="Becker A."/>
            <person name="Abrahante J.E."/>
            <person name="Garbe J."/>
            <person name="Badalamenti J.P."/>
            <person name="Herman A."/>
            <person name="Mangelson H."/>
            <person name="Liachko I."/>
            <person name="Sullivan S."/>
            <person name="Sone E.D."/>
            <person name="Koren S."/>
            <person name="Silverstein K.A.T."/>
            <person name="Beckman K.B."/>
            <person name="Gohl D.M."/>
        </authorList>
    </citation>
    <scope>NUCLEOTIDE SEQUENCE</scope>
    <source>
        <strain evidence="1">Duluth1</strain>
        <tissue evidence="1">Whole animal</tissue>
    </source>
</reference>
<dbReference type="InterPro" id="IPR047153">
    <property type="entry name" value="TRIM45/56/19-like"/>
</dbReference>
<dbReference type="PANTHER" id="PTHR25462:SF296">
    <property type="entry name" value="MEIOTIC P26, ISOFORM F"/>
    <property type="match status" value="1"/>
</dbReference>
<protein>
    <recommendedName>
        <fullName evidence="3">B box-type domain-containing protein</fullName>
    </recommendedName>
</protein>
<dbReference type="Gene3D" id="3.30.160.60">
    <property type="entry name" value="Classic Zinc Finger"/>
    <property type="match status" value="1"/>
</dbReference>
<accession>A0A9D4QSB2</accession>
<evidence type="ECO:0000313" key="2">
    <source>
        <dbReference type="Proteomes" id="UP000828390"/>
    </source>
</evidence>